<reference evidence="1" key="1">
    <citation type="submission" date="2016-03" db="EMBL/GenBank/DDBJ databases">
        <title>Updated assembly of Pseudogymnoascus destructans, the fungus causing white-nose syndrome of bats.</title>
        <authorList>
            <person name="Palmer J.M."/>
            <person name="Drees K.P."/>
            <person name="Foster J.T."/>
            <person name="Lindner D.L."/>
        </authorList>
    </citation>
    <scope>NUCLEOTIDE SEQUENCE [LARGE SCALE GENOMIC DNA]</scope>
    <source>
        <strain evidence="1">20631-21</strain>
    </source>
</reference>
<name>A0A177AKA6_9PEZI</name>
<proteinExistence type="predicted"/>
<dbReference type="EMBL" id="KV441387">
    <property type="protein sequence ID" value="OAF62519.1"/>
    <property type="molecule type" value="Genomic_DNA"/>
</dbReference>
<accession>A0A177AKA6</accession>
<gene>
    <name evidence="1" type="ORF">VC83_01021</name>
</gene>
<dbReference type="OrthoDB" id="550577at2759"/>
<dbReference type="Gene3D" id="2.60.40.1180">
    <property type="entry name" value="Golgi alpha-mannosidase II"/>
    <property type="match status" value="1"/>
</dbReference>
<dbReference type="GeneID" id="36284113"/>
<dbReference type="SUPFAM" id="SSF51011">
    <property type="entry name" value="Glycosyl hydrolase domain"/>
    <property type="match status" value="1"/>
</dbReference>
<dbReference type="Proteomes" id="UP000077154">
    <property type="component" value="Unassembled WGS sequence"/>
</dbReference>
<dbReference type="VEuPathDB" id="FungiDB:GMDG_05601"/>
<protein>
    <submittedName>
        <fullName evidence="1">Uncharacterized protein</fullName>
    </submittedName>
</protein>
<evidence type="ECO:0000313" key="1">
    <source>
        <dbReference type="EMBL" id="OAF62519.1"/>
    </source>
</evidence>
<sequence>MDPVGDKQNISAAILRGGSIGIGWVRYGTLDRRFGCATVLSNAGPGKKRMHVGGYMQAMSVLGWSDRKVVIEDDDCSNFVCPGTSVSVWVNKDAEGRDRFREFEECL</sequence>
<dbReference type="RefSeq" id="XP_024327791.1">
    <property type="nucleotide sequence ID" value="XM_024464706.1"/>
</dbReference>
<dbReference type="InterPro" id="IPR013780">
    <property type="entry name" value="Glyco_hydro_b"/>
</dbReference>
<organism evidence="1">
    <name type="scientific">Pseudogymnoascus destructans</name>
    <dbReference type="NCBI Taxonomy" id="655981"/>
    <lineage>
        <taxon>Eukaryota</taxon>
        <taxon>Fungi</taxon>
        <taxon>Dikarya</taxon>
        <taxon>Ascomycota</taxon>
        <taxon>Pezizomycotina</taxon>
        <taxon>Leotiomycetes</taxon>
        <taxon>Thelebolales</taxon>
        <taxon>Thelebolaceae</taxon>
        <taxon>Pseudogymnoascus</taxon>
    </lineage>
</organism>
<dbReference type="eggNOG" id="KOG0471">
    <property type="taxonomic scope" value="Eukaryota"/>
</dbReference>
<dbReference type="AlphaFoldDB" id="A0A177AKA6"/>